<gene>
    <name evidence="4" type="ORF">MXD59_24280</name>
</gene>
<protein>
    <submittedName>
        <fullName evidence="4">WHG domain-containing protein</fullName>
    </submittedName>
</protein>
<name>A0ABT0K4X6_9ACTN</name>
<proteinExistence type="predicted"/>
<evidence type="ECO:0000313" key="4">
    <source>
        <dbReference type="EMBL" id="MCK9878840.1"/>
    </source>
</evidence>
<dbReference type="Gene3D" id="1.10.357.10">
    <property type="entry name" value="Tetracycline Repressor, domain 2"/>
    <property type="match status" value="1"/>
</dbReference>
<dbReference type="RefSeq" id="WP_248826906.1">
    <property type="nucleotide sequence ID" value="NZ_JALKFT010000047.1"/>
</dbReference>
<organism evidence="4 5">
    <name type="scientific">Frankia umida</name>
    <dbReference type="NCBI Taxonomy" id="573489"/>
    <lineage>
        <taxon>Bacteria</taxon>
        <taxon>Bacillati</taxon>
        <taxon>Actinomycetota</taxon>
        <taxon>Actinomycetes</taxon>
        <taxon>Frankiales</taxon>
        <taxon>Frankiaceae</taxon>
        <taxon>Frankia</taxon>
    </lineage>
</organism>
<dbReference type="EMBL" id="JALKFT010000047">
    <property type="protein sequence ID" value="MCK9878840.1"/>
    <property type="molecule type" value="Genomic_DNA"/>
</dbReference>
<keyword evidence="2" id="KW-0804">Transcription</keyword>
<keyword evidence="5" id="KW-1185">Reference proteome</keyword>
<evidence type="ECO:0000259" key="3">
    <source>
        <dbReference type="Pfam" id="PF13305"/>
    </source>
</evidence>
<evidence type="ECO:0000313" key="5">
    <source>
        <dbReference type="Proteomes" id="UP001201873"/>
    </source>
</evidence>
<dbReference type="Pfam" id="PF13305">
    <property type="entry name" value="TetR_C_33"/>
    <property type="match status" value="1"/>
</dbReference>
<dbReference type="Proteomes" id="UP001201873">
    <property type="component" value="Unassembled WGS sequence"/>
</dbReference>
<comment type="caution">
    <text evidence="4">The sequence shown here is derived from an EMBL/GenBank/DDBJ whole genome shotgun (WGS) entry which is preliminary data.</text>
</comment>
<reference evidence="4 5" key="1">
    <citation type="submission" date="2022-04" db="EMBL/GenBank/DDBJ databases">
        <title>Genome diversity in the genus Frankia.</title>
        <authorList>
            <person name="Carlos-Shanley C."/>
            <person name="Hahn D."/>
        </authorList>
    </citation>
    <scope>NUCLEOTIDE SEQUENCE [LARGE SCALE GENOMIC DNA]</scope>
    <source>
        <strain evidence="4 5">Ag45/Mut15</strain>
    </source>
</reference>
<dbReference type="InterPro" id="IPR036271">
    <property type="entry name" value="Tet_transcr_reg_TetR-rel_C_sf"/>
</dbReference>
<dbReference type="SUPFAM" id="SSF48498">
    <property type="entry name" value="Tetracyclin repressor-like, C-terminal domain"/>
    <property type="match status" value="1"/>
</dbReference>
<evidence type="ECO:0000256" key="2">
    <source>
        <dbReference type="ARBA" id="ARBA00023163"/>
    </source>
</evidence>
<accession>A0ABT0K4X6</accession>
<evidence type="ECO:0000256" key="1">
    <source>
        <dbReference type="ARBA" id="ARBA00023015"/>
    </source>
</evidence>
<dbReference type="InterPro" id="IPR025996">
    <property type="entry name" value="MT1864/Rv1816-like_C"/>
</dbReference>
<keyword evidence="1" id="KW-0805">Transcription regulation</keyword>
<sequence>MTAASALDDEQAVVRIKEAALVRLAVRRELNLDLAALAGATGVDPALARAWFPQSDDLLTALVLDAYAGMGAGAERGAAEAAAADGSPLDRWLGGCRGIRRWALDHPDEYTLIWGPPVPGYEAPPETMVVGARAVITLLTVLRDAYQAGSLLVRPAEPALSEGMARNVAGLAAGLLEGLPDPAIARMLTVWTQLHGMIGFEVHNHIAGVAADPAAFFDYAAESMGIHVGLTAQKFRS</sequence>
<feature type="domain" description="HTH-type transcriptional regulator MT1864/Rv1816-like C-terminal" evidence="3">
    <location>
        <begin position="94"/>
        <end position="223"/>
    </location>
</feature>